<name>A0A640SQ07_9ACTN</name>
<dbReference type="EMBL" id="BLIO01000001">
    <property type="protein sequence ID" value="GFE12411.1"/>
    <property type="molecule type" value="Genomic_DNA"/>
</dbReference>
<gene>
    <name evidence="2" type="ORF">Sgleb_04580</name>
</gene>
<dbReference type="InterPro" id="IPR043917">
    <property type="entry name" value="DUF5753"/>
</dbReference>
<organism evidence="2 3">
    <name type="scientific">Streptomyces glebosus</name>
    <dbReference type="NCBI Taxonomy" id="249580"/>
    <lineage>
        <taxon>Bacteria</taxon>
        <taxon>Bacillati</taxon>
        <taxon>Actinomycetota</taxon>
        <taxon>Actinomycetes</taxon>
        <taxon>Kitasatosporales</taxon>
        <taxon>Streptomycetaceae</taxon>
        <taxon>Streptomyces</taxon>
    </lineage>
</organism>
<proteinExistence type="predicted"/>
<evidence type="ECO:0000313" key="3">
    <source>
        <dbReference type="Proteomes" id="UP000430079"/>
    </source>
</evidence>
<keyword evidence="3" id="KW-1185">Reference proteome</keyword>
<evidence type="ECO:0000313" key="2">
    <source>
        <dbReference type="EMBL" id="GFE12411.1"/>
    </source>
</evidence>
<dbReference type="Pfam" id="PF19054">
    <property type="entry name" value="DUF5753"/>
    <property type="match status" value="1"/>
</dbReference>
<feature type="domain" description="DUF5753" evidence="1">
    <location>
        <begin position="1"/>
        <end position="98"/>
    </location>
</feature>
<reference evidence="2 3" key="1">
    <citation type="submission" date="2019-12" db="EMBL/GenBank/DDBJ databases">
        <title>Whole genome shotgun sequence of Streptomyces hygroscopicus subsp. glebosus NBRC 13786.</title>
        <authorList>
            <person name="Ichikawa N."/>
            <person name="Kimura A."/>
            <person name="Kitahashi Y."/>
            <person name="Komaki H."/>
            <person name="Tamura T."/>
        </authorList>
    </citation>
    <scope>NUCLEOTIDE SEQUENCE [LARGE SCALE GENOMIC DNA]</scope>
    <source>
        <strain evidence="2 3">NBRC 13786</strain>
    </source>
</reference>
<protein>
    <recommendedName>
        <fullName evidence="1">DUF5753 domain-containing protein</fullName>
    </recommendedName>
</protein>
<dbReference type="Proteomes" id="UP000430079">
    <property type="component" value="Unassembled WGS sequence"/>
</dbReference>
<evidence type="ECO:0000259" key="1">
    <source>
        <dbReference type="Pfam" id="PF19054"/>
    </source>
</evidence>
<dbReference type="AlphaFoldDB" id="A0A640SQ07"/>
<comment type="caution">
    <text evidence="2">The sequence shown here is derived from an EMBL/GenBank/DDBJ whole genome shotgun (WGS) entry which is preliminary data.</text>
</comment>
<accession>A0A640SQ07</accession>
<sequence length="104" mass="11447">MGGPAVLAEQLGHLLALQETLPHLQLQVLPFAAGAHPAIDGTHTIFRFDAGGPVVVVEPMTTSLYLEEDADVGQYDVNFNHLRSQALDTKRSRTFIRDVIKEIR</sequence>